<evidence type="ECO:0000256" key="1">
    <source>
        <dbReference type="SAM" id="Phobius"/>
    </source>
</evidence>
<keyword evidence="1" id="KW-0472">Membrane</keyword>
<proteinExistence type="predicted"/>
<feature type="transmembrane region" description="Helical" evidence="1">
    <location>
        <begin position="6"/>
        <end position="27"/>
    </location>
</feature>
<dbReference type="Proteomes" id="UP000029914">
    <property type="component" value="Chromosome"/>
</dbReference>
<dbReference type="STRING" id="558173.CDOO_01580"/>
<organism evidence="2 3">
    <name type="scientific">Corynebacterium doosanense CAU 212 = DSM 45436</name>
    <dbReference type="NCBI Taxonomy" id="558173"/>
    <lineage>
        <taxon>Bacteria</taxon>
        <taxon>Bacillati</taxon>
        <taxon>Actinomycetota</taxon>
        <taxon>Actinomycetes</taxon>
        <taxon>Mycobacteriales</taxon>
        <taxon>Corynebacteriaceae</taxon>
        <taxon>Corynebacterium</taxon>
    </lineage>
</organism>
<feature type="transmembrane region" description="Helical" evidence="1">
    <location>
        <begin position="61"/>
        <end position="80"/>
    </location>
</feature>
<gene>
    <name evidence="2" type="ORF">CDOO_01580</name>
</gene>
<feature type="transmembrane region" description="Helical" evidence="1">
    <location>
        <begin position="36"/>
        <end position="55"/>
    </location>
</feature>
<name>A0A097IDB3_9CORY</name>
<dbReference type="AlphaFoldDB" id="A0A097IDB3"/>
<protein>
    <submittedName>
        <fullName evidence="2">Cation:proton antiporter</fullName>
    </submittedName>
</protein>
<dbReference type="EMBL" id="CP006764">
    <property type="protein sequence ID" value="AIT60117.1"/>
    <property type="molecule type" value="Genomic_DNA"/>
</dbReference>
<sequence length="90" mass="9965">MSIFEWILLGSIGVIALSMLSGLVLILRTADMLSRAVLSDLIFYSMIVLYLIWTIPNETYIGYEIAILAGIVGGVMPTLSMSRIITRGRR</sequence>
<keyword evidence="1" id="KW-0812">Transmembrane</keyword>
<dbReference type="eggNOG" id="ENOG5033JH5">
    <property type="taxonomic scope" value="Bacteria"/>
</dbReference>
<dbReference type="KEGG" id="cdo:CDOO_01580"/>
<dbReference type="OrthoDB" id="4427000at2"/>
<dbReference type="RefSeq" id="WP_018021530.1">
    <property type="nucleotide sequence ID" value="NZ_AQUX01000002.1"/>
</dbReference>
<accession>A0A097IDB3</accession>
<keyword evidence="1" id="KW-1133">Transmembrane helix</keyword>
<evidence type="ECO:0000313" key="3">
    <source>
        <dbReference type="Proteomes" id="UP000029914"/>
    </source>
</evidence>
<evidence type="ECO:0000313" key="2">
    <source>
        <dbReference type="EMBL" id="AIT60117.1"/>
    </source>
</evidence>
<dbReference type="HOGENOM" id="CLU_125825_4_0_11"/>
<keyword evidence="3" id="KW-1185">Reference proteome</keyword>
<reference evidence="2 3" key="1">
    <citation type="submission" date="2013-09" db="EMBL/GenBank/DDBJ databases">
        <title>Complete genome sequence of Corynebacterium doosanense CAU 212(T) (=DSM 45436(T)), isolated from activated sludge.</title>
        <authorList>
            <person name="Schaffert L."/>
            <person name="Albersmeier A."/>
            <person name="Kalinowski J."/>
            <person name="Ruckert C."/>
        </authorList>
    </citation>
    <scope>NUCLEOTIDE SEQUENCE [LARGE SCALE GENOMIC DNA]</scope>
    <source>
        <strain evidence="2 3">CAU 212</strain>
    </source>
</reference>